<dbReference type="Gene3D" id="3.40.630.30">
    <property type="match status" value="1"/>
</dbReference>
<dbReference type="VEuPathDB" id="AmoebaDB:NfTy_055260"/>
<keyword evidence="1" id="KW-0808">Transferase</keyword>
<evidence type="ECO:0000259" key="2">
    <source>
        <dbReference type="PROSITE" id="PS51186"/>
    </source>
</evidence>
<proteinExistence type="predicted"/>
<dbReference type="Proteomes" id="UP000444721">
    <property type="component" value="Unassembled WGS sequence"/>
</dbReference>
<dbReference type="AlphaFoldDB" id="A0A6A5BYL7"/>
<dbReference type="InterPro" id="IPR000182">
    <property type="entry name" value="GNAT_dom"/>
</dbReference>
<dbReference type="SUPFAM" id="SSF55729">
    <property type="entry name" value="Acyl-CoA N-acyltransferases (Nat)"/>
    <property type="match status" value="1"/>
</dbReference>
<keyword evidence="4" id="KW-1185">Reference proteome</keyword>
<dbReference type="InterPro" id="IPR016181">
    <property type="entry name" value="Acyl_CoA_acyltransferase"/>
</dbReference>
<feature type="domain" description="N-acetyltransferase" evidence="2">
    <location>
        <begin position="32"/>
        <end position="202"/>
    </location>
</feature>
<dbReference type="VEuPathDB" id="AmoebaDB:FDP41_001767"/>
<gene>
    <name evidence="3" type="ORF">FDP41_001767</name>
</gene>
<dbReference type="Pfam" id="PF00583">
    <property type="entry name" value="Acetyltransf_1"/>
    <property type="match status" value="1"/>
</dbReference>
<dbReference type="PANTHER" id="PTHR13947">
    <property type="entry name" value="GNAT FAMILY N-ACETYLTRANSFERASE"/>
    <property type="match status" value="1"/>
</dbReference>
<dbReference type="PANTHER" id="PTHR13947:SF37">
    <property type="entry name" value="LD18367P"/>
    <property type="match status" value="1"/>
</dbReference>
<name>A0A6A5BYL7_NAEFO</name>
<dbReference type="CDD" id="cd04301">
    <property type="entry name" value="NAT_SF"/>
    <property type="match status" value="1"/>
</dbReference>
<dbReference type="OrthoDB" id="41532at2759"/>
<dbReference type="RefSeq" id="XP_044564137.1">
    <property type="nucleotide sequence ID" value="XM_044704887.1"/>
</dbReference>
<reference evidence="3 4" key="1">
    <citation type="journal article" date="2019" name="Sci. Rep.">
        <title>Nanopore sequencing improves the draft genome of the human pathogenic amoeba Naegleria fowleri.</title>
        <authorList>
            <person name="Liechti N."/>
            <person name="Schurch N."/>
            <person name="Bruggmann R."/>
            <person name="Wittwer M."/>
        </authorList>
    </citation>
    <scope>NUCLEOTIDE SEQUENCE [LARGE SCALE GENOMIC DNA]</scope>
    <source>
        <strain evidence="3 4">ATCC 30894</strain>
    </source>
</reference>
<dbReference type="VEuPathDB" id="AmoebaDB:NF0125750"/>
<organism evidence="3 4">
    <name type="scientific">Naegleria fowleri</name>
    <name type="common">Brain eating amoeba</name>
    <dbReference type="NCBI Taxonomy" id="5763"/>
    <lineage>
        <taxon>Eukaryota</taxon>
        <taxon>Discoba</taxon>
        <taxon>Heterolobosea</taxon>
        <taxon>Tetramitia</taxon>
        <taxon>Eutetramitia</taxon>
        <taxon>Vahlkampfiidae</taxon>
        <taxon>Naegleria</taxon>
    </lineage>
</organism>
<dbReference type="PROSITE" id="PS51186">
    <property type="entry name" value="GNAT"/>
    <property type="match status" value="1"/>
</dbReference>
<evidence type="ECO:0000313" key="4">
    <source>
        <dbReference type="Proteomes" id="UP000444721"/>
    </source>
</evidence>
<dbReference type="InterPro" id="IPR050769">
    <property type="entry name" value="NAT_camello-type"/>
</dbReference>
<dbReference type="GeneID" id="68108985"/>
<comment type="caution">
    <text evidence="3">The sequence shown here is derived from an EMBL/GenBank/DDBJ whole genome shotgun (WGS) entry which is preliminary data.</text>
</comment>
<accession>A0A6A5BYL7</accession>
<dbReference type="GO" id="GO:0008080">
    <property type="term" value="F:N-acetyltransferase activity"/>
    <property type="evidence" value="ECO:0007669"/>
    <property type="project" value="InterPro"/>
</dbReference>
<sequence length="202" mass="23623">MKSRPLTMLLPSHIQCFRATLSEQEEIKQFHVPIHLETSTRNEEERIVQESCLHEDFPALYSESDFEESMVWILRDEASNRIVGCVDLYVSPSIQTEFQVFATLEVAFQNRDEEINSKLRNGKQAWIRMLSVHPMYRKQGLGRYLLTVALEEARKQQVETVLLVTLPEVMQSAVKLYESEGFKLLERDRTTHFLVDTMVRMV</sequence>
<protein>
    <recommendedName>
        <fullName evidence="2">N-acetyltransferase domain-containing protein</fullName>
    </recommendedName>
</protein>
<dbReference type="OMA" id="RDRTTHF"/>
<dbReference type="EMBL" id="VFQX01000027">
    <property type="protein sequence ID" value="KAF0979424.1"/>
    <property type="molecule type" value="Genomic_DNA"/>
</dbReference>
<evidence type="ECO:0000256" key="1">
    <source>
        <dbReference type="ARBA" id="ARBA00022679"/>
    </source>
</evidence>
<evidence type="ECO:0000313" key="3">
    <source>
        <dbReference type="EMBL" id="KAF0979424.1"/>
    </source>
</evidence>